<evidence type="ECO:0000313" key="4">
    <source>
        <dbReference type="EMBL" id="CUT17516.1"/>
    </source>
</evidence>
<dbReference type="STRING" id="1561003.Ark11_0680"/>
<keyword evidence="2" id="KW-0732">Signal</keyword>
<protein>
    <submittedName>
        <fullName evidence="4">Branched chain amino acid ABC transporter subunit substrate-binding protein LivK</fullName>
    </submittedName>
</protein>
<keyword evidence="5" id="KW-1185">Reference proteome</keyword>
<dbReference type="OrthoDB" id="9783240at2"/>
<feature type="domain" description="Leucine-binding protein" evidence="3">
    <location>
        <begin position="68"/>
        <end position="400"/>
    </location>
</feature>
<proteinExistence type="inferred from homology"/>
<dbReference type="EMBL" id="LN906597">
    <property type="protein sequence ID" value="CUT17516.1"/>
    <property type="molecule type" value="Genomic_DNA"/>
</dbReference>
<accession>A0A0S4M3H1</accession>
<dbReference type="RefSeq" id="WP_092490464.1">
    <property type="nucleotide sequence ID" value="NZ_LN906597.1"/>
</dbReference>
<dbReference type="InterPro" id="IPR028081">
    <property type="entry name" value="Leu-bd"/>
</dbReference>
<reference evidence="5" key="1">
    <citation type="submission" date="2015-11" db="EMBL/GenBank/DDBJ databases">
        <authorList>
            <person name="Seth-Smith H.M.B."/>
        </authorList>
    </citation>
    <scope>NUCLEOTIDE SEQUENCE [LARGE SCALE GENOMIC DNA]</scope>
    <source>
        <strain evidence="5">2013Ark11</strain>
    </source>
</reference>
<sequence>MSRETASSHINLGHSMGFTFSSPDSSLTANKCYALASLALLLLFAACNSPSLDSIRKEKDLQKTVVLIGFSGPLTGNAAHIGADYQNGINLAISDMNKENPSIDGHPLVFRLLSQNDRGDPRTATTAASFLVDKNIIAVIGHVDSGCTIASSSIYHKANIIQIAPSVSNQKYTQQGFDNTLRMMSPDTLQGEAIAKYVTETVTNPSVAIIDDGSSYGQNLSNQVEYWLKNKGIELIAHEYTYRDKVDYAAILARINKTKANVLFFSGTDTQAASIISQERIMNPKMIFFTGDMACTPRFVLLAGKNTEGTICSRNSLPFDEVQRVVEFRKRYESTFSVPMQPYAVFSYDAAKIIGETIIKTGSLNKEKLISYLHKEEFTGLTGKIAFKRNGDPKYPNITVFMISGGKFQVQKIYSKDYFSCTRSRHESIKKK</sequence>
<dbReference type="AlphaFoldDB" id="A0A0S4M3H1"/>
<dbReference type="Gene3D" id="3.40.50.2300">
    <property type="match status" value="2"/>
</dbReference>
<evidence type="ECO:0000256" key="2">
    <source>
        <dbReference type="ARBA" id="ARBA00022729"/>
    </source>
</evidence>
<dbReference type="PANTHER" id="PTHR47151:SF2">
    <property type="entry name" value="AMINO ACID BINDING PROTEIN"/>
    <property type="match status" value="1"/>
</dbReference>
<gene>
    <name evidence="4" type="primary">livK</name>
    <name evidence="4" type="ORF">Ark11_0680</name>
</gene>
<evidence type="ECO:0000313" key="5">
    <source>
        <dbReference type="Proteomes" id="UP000198651"/>
    </source>
</evidence>
<dbReference type="CDD" id="cd06342">
    <property type="entry name" value="PBP1_ABC_LIVBP-like"/>
    <property type="match status" value="1"/>
</dbReference>
<evidence type="ECO:0000259" key="3">
    <source>
        <dbReference type="Pfam" id="PF13458"/>
    </source>
</evidence>
<evidence type="ECO:0000256" key="1">
    <source>
        <dbReference type="ARBA" id="ARBA00010062"/>
    </source>
</evidence>
<dbReference type="InterPro" id="IPR028082">
    <property type="entry name" value="Peripla_BP_I"/>
</dbReference>
<dbReference type="SUPFAM" id="SSF53822">
    <property type="entry name" value="Periplasmic binding protein-like I"/>
    <property type="match status" value="1"/>
</dbReference>
<dbReference type="Proteomes" id="UP000198651">
    <property type="component" value="Chromosome I"/>
</dbReference>
<comment type="similarity">
    <text evidence="1">Belongs to the leucine-binding protein family.</text>
</comment>
<organism evidence="4 5">
    <name type="scientific">Candidatus Ichthyocystis hellenicum</name>
    <dbReference type="NCBI Taxonomy" id="1561003"/>
    <lineage>
        <taxon>Bacteria</taxon>
        <taxon>Pseudomonadati</taxon>
        <taxon>Pseudomonadota</taxon>
        <taxon>Betaproteobacteria</taxon>
        <taxon>Burkholderiales</taxon>
        <taxon>Candidatus Ichthyocystis</taxon>
    </lineage>
</organism>
<dbReference type="PANTHER" id="PTHR47151">
    <property type="entry name" value="LEU/ILE/VAL-BINDING ABC TRANSPORTER SUBUNIT"/>
    <property type="match status" value="1"/>
</dbReference>
<name>A0A0S4M3H1_9BURK</name>
<dbReference type="Pfam" id="PF13458">
    <property type="entry name" value="Peripla_BP_6"/>
    <property type="match status" value="1"/>
</dbReference>